<protein>
    <submittedName>
        <fullName evidence="2">GNAT family N-acetyltransferase</fullName>
    </submittedName>
</protein>
<proteinExistence type="predicted"/>
<name>A0ABS6JE10_9BACI</name>
<keyword evidence="3" id="KW-1185">Reference proteome</keyword>
<dbReference type="RefSeq" id="WP_217066028.1">
    <property type="nucleotide sequence ID" value="NZ_JAHQCS010000088.1"/>
</dbReference>
<evidence type="ECO:0000313" key="3">
    <source>
        <dbReference type="Proteomes" id="UP000784880"/>
    </source>
</evidence>
<dbReference type="InterPro" id="IPR000182">
    <property type="entry name" value="GNAT_dom"/>
</dbReference>
<dbReference type="Pfam" id="PF00583">
    <property type="entry name" value="Acetyltransf_1"/>
    <property type="match status" value="1"/>
</dbReference>
<evidence type="ECO:0000259" key="1">
    <source>
        <dbReference type="PROSITE" id="PS51186"/>
    </source>
</evidence>
<dbReference type="PROSITE" id="PS51186">
    <property type="entry name" value="GNAT"/>
    <property type="match status" value="1"/>
</dbReference>
<accession>A0ABS6JE10</accession>
<feature type="domain" description="N-acetyltransferase" evidence="1">
    <location>
        <begin position="162"/>
        <end position="300"/>
    </location>
</feature>
<reference evidence="2 3" key="1">
    <citation type="submission" date="2021-06" db="EMBL/GenBank/DDBJ databases">
        <title>Bacillus sp. RD4P76, an endophyte from a halophyte.</title>
        <authorList>
            <person name="Sun J.-Q."/>
        </authorList>
    </citation>
    <scope>NUCLEOTIDE SEQUENCE [LARGE SCALE GENOMIC DNA]</scope>
    <source>
        <strain evidence="2 3">CGMCC 1.15917</strain>
    </source>
</reference>
<dbReference type="EMBL" id="JAHQCS010000088">
    <property type="protein sequence ID" value="MBU9711913.1"/>
    <property type="molecule type" value="Genomic_DNA"/>
</dbReference>
<sequence length="300" mass="35057">MSVTKRYYSRKNDYDKVYQFLVKTYESGGKYINWLPARWEYMHYHSYYNQSLTEKSGIWEDDGKIVAVVSNELGNGNAFFQCHPDYVSLKKEMLSHAEEHFTKEEEAAGHRLIVYANDFDEEWMNILETEGYEKLETNLQHQTICTIDRSQFINGGTVPEGFELKSLAEDNDLVKVDRVQWRGFNHEGEPPKESPEERKLMQSAPNFRKDLTIVAVAPNGEFVSYVGMWFIDEIKVGYVEPVCTDPDYRRLGLGKRTLLESMDRCFQMGAERIVVESSLPIYLSSGFQPQFIRYPWVKRK</sequence>
<gene>
    <name evidence="2" type="ORF">KS419_09200</name>
</gene>
<dbReference type="CDD" id="cd04301">
    <property type="entry name" value="NAT_SF"/>
    <property type="match status" value="1"/>
</dbReference>
<dbReference type="Proteomes" id="UP000784880">
    <property type="component" value="Unassembled WGS sequence"/>
</dbReference>
<evidence type="ECO:0000313" key="2">
    <source>
        <dbReference type="EMBL" id="MBU9711913.1"/>
    </source>
</evidence>
<organism evidence="2 3">
    <name type="scientific">Evansella tamaricis</name>
    <dbReference type="NCBI Taxonomy" id="2069301"/>
    <lineage>
        <taxon>Bacteria</taxon>
        <taxon>Bacillati</taxon>
        <taxon>Bacillota</taxon>
        <taxon>Bacilli</taxon>
        <taxon>Bacillales</taxon>
        <taxon>Bacillaceae</taxon>
        <taxon>Evansella</taxon>
    </lineage>
</organism>
<comment type="caution">
    <text evidence="2">The sequence shown here is derived from an EMBL/GenBank/DDBJ whole genome shotgun (WGS) entry which is preliminary data.</text>
</comment>